<comment type="catalytic activity">
    <reaction evidence="17">
        <text>(2E)-hexenoyl-CoA + NADPH + H(+) = hexanoyl-CoA + NADP(+)</text>
        <dbReference type="Rhea" id="RHEA:44956"/>
        <dbReference type="ChEBI" id="CHEBI:15378"/>
        <dbReference type="ChEBI" id="CHEBI:57783"/>
        <dbReference type="ChEBI" id="CHEBI:58349"/>
        <dbReference type="ChEBI" id="CHEBI:62077"/>
        <dbReference type="ChEBI" id="CHEBI:62620"/>
    </reaction>
    <physiologicalReaction direction="left-to-right" evidence="17">
        <dbReference type="Rhea" id="RHEA:44957"/>
    </physiologicalReaction>
</comment>
<comment type="catalytic activity">
    <reaction evidence="15">
        <text>(2E)-dodecenoyl-CoA + NADPH + H(+) = dodecanoyl-CoA + NADP(+)</text>
        <dbReference type="Rhea" id="RHEA:44964"/>
        <dbReference type="ChEBI" id="CHEBI:15378"/>
        <dbReference type="ChEBI" id="CHEBI:57330"/>
        <dbReference type="ChEBI" id="CHEBI:57375"/>
        <dbReference type="ChEBI" id="CHEBI:57783"/>
        <dbReference type="ChEBI" id="CHEBI:58349"/>
    </reaction>
    <physiologicalReaction direction="left-to-right" evidence="15">
        <dbReference type="Rhea" id="RHEA:44965"/>
    </physiologicalReaction>
</comment>
<keyword evidence="22" id="KW-1185">Reference proteome</keyword>
<dbReference type="InterPro" id="IPR052388">
    <property type="entry name" value="Peroxisomal_t2-enoyl-CoA_red"/>
</dbReference>
<comment type="catalytic activity">
    <reaction evidence="16">
        <text>(2E)-tetradecenoyl-CoA + NADPH + H(+) = tetradecanoyl-CoA + NADP(+)</text>
        <dbReference type="Rhea" id="RHEA:44968"/>
        <dbReference type="ChEBI" id="CHEBI:15378"/>
        <dbReference type="ChEBI" id="CHEBI:57385"/>
        <dbReference type="ChEBI" id="CHEBI:57783"/>
        <dbReference type="ChEBI" id="CHEBI:58349"/>
        <dbReference type="ChEBI" id="CHEBI:61405"/>
    </reaction>
    <physiologicalReaction direction="left-to-right" evidence="16">
        <dbReference type="Rhea" id="RHEA:44969"/>
    </physiologicalReaction>
</comment>
<protein>
    <recommendedName>
        <fullName evidence="14">Peroxisomal trans-2-enoyl-CoA reductase</fullName>
        <ecNumber evidence="13">1.3.1.38</ecNumber>
    </recommendedName>
</protein>
<comment type="catalytic activity">
    <reaction evidence="19">
        <text>(2E)-decenoyl-CoA + NADPH + H(+) = decanoyl-CoA + NADP(+)</text>
        <dbReference type="Rhea" id="RHEA:44960"/>
        <dbReference type="ChEBI" id="CHEBI:15378"/>
        <dbReference type="ChEBI" id="CHEBI:57783"/>
        <dbReference type="ChEBI" id="CHEBI:58349"/>
        <dbReference type="ChEBI" id="CHEBI:61406"/>
        <dbReference type="ChEBI" id="CHEBI:61430"/>
    </reaction>
    <physiologicalReaction direction="left-to-right" evidence="19">
        <dbReference type="Rhea" id="RHEA:44961"/>
    </physiologicalReaction>
</comment>
<evidence type="ECO:0000256" key="5">
    <source>
        <dbReference type="ARBA" id="ARBA00022832"/>
    </source>
</evidence>
<reference evidence="21 22" key="1">
    <citation type="journal article" date="2019" name="Int. J. Syst. Evol. Microbiol.">
        <title>The Global Catalogue of Microorganisms (GCM) 10K type strain sequencing project: providing services to taxonomists for standard genome sequencing and annotation.</title>
        <authorList>
            <consortium name="The Broad Institute Genomics Platform"/>
            <consortium name="The Broad Institute Genome Sequencing Center for Infectious Disease"/>
            <person name="Wu L."/>
            <person name="Ma J."/>
        </authorList>
    </citation>
    <scope>NUCLEOTIDE SEQUENCE [LARGE SCALE GENOMIC DNA]</scope>
    <source>
        <strain evidence="21 22">JCM 7356</strain>
    </source>
</reference>
<evidence type="ECO:0000256" key="16">
    <source>
        <dbReference type="ARBA" id="ARBA00048686"/>
    </source>
</evidence>
<comment type="subunit">
    <text evidence="12">Interacts with PEX5, probably required to target it into peroxisomes.</text>
</comment>
<evidence type="ECO:0000256" key="8">
    <source>
        <dbReference type="ARBA" id="ARBA00023098"/>
    </source>
</evidence>
<dbReference type="EC" id="1.3.1.38" evidence="13"/>
<dbReference type="EMBL" id="BAAATR010000010">
    <property type="protein sequence ID" value="GAA2244301.1"/>
    <property type="molecule type" value="Genomic_DNA"/>
</dbReference>
<evidence type="ECO:0000313" key="21">
    <source>
        <dbReference type="EMBL" id="GAA2244301.1"/>
    </source>
</evidence>
<keyword evidence="3" id="KW-0444">Lipid biosynthesis</keyword>
<dbReference type="Pfam" id="PF13561">
    <property type="entry name" value="adh_short_C2"/>
    <property type="match status" value="1"/>
</dbReference>
<comment type="subcellular location">
    <subcellularLocation>
        <location evidence="1">Peroxisome</location>
    </subcellularLocation>
</comment>
<evidence type="ECO:0000256" key="17">
    <source>
        <dbReference type="ARBA" id="ARBA00049108"/>
    </source>
</evidence>
<keyword evidence="10" id="KW-0275">Fatty acid biosynthesis</keyword>
<accession>A0ABN3DYD2</accession>
<dbReference type="InterPro" id="IPR036291">
    <property type="entry name" value="NAD(P)-bd_dom_sf"/>
</dbReference>
<evidence type="ECO:0000256" key="9">
    <source>
        <dbReference type="ARBA" id="ARBA00023140"/>
    </source>
</evidence>
<dbReference type="PANTHER" id="PTHR24317:SF7">
    <property type="entry name" value="PEROXISOMAL TRANS-2-ENOYL-COA REDUCTASE"/>
    <property type="match status" value="1"/>
</dbReference>
<keyword evidence="8" id="KW-0443">Lipid metabolism</keyword>
<evidence type="ECO:0000256" key="4">
    <source>
        <dbReference type="ARBA" id="ARBA00022553"/>
    </source>
</evidence>
<dbReference type="Proteomes" id="UP001500305">
    <property type="component" value="Unassembled WGS sequence"/>
</dbReference>
<evidence type="ECO:0000256" key="10">
    <source>
        <dbReference type="ARBA" id="ARBA00023160"/>
    </source>
</evidence>
<evidence type="ECO:0000256" key="15">
    <source>
        <dbReference type="ARBA" id="ARBA00047570"/>
    </source>
</evidence>
<gene>
    <name evidence="21" type="ORF">GCM10010430_27610</name>
</gene>
<comment type="caution">
    <text evidence="21">The sequence shown here is derived from an EMBL/GenBank/DDBJ whole genome shotgun (WGS) entry which is preliminary data.</text>
</comment>
<evidence type="ECO:0000256" key="11">
    <source>
        <dbReference type="ARBA" id="ARBA00037124"/>
    </source>
</evidence>
<comment type="catalytic activity">
    <reaction evidence="18">
        <text>a (2E)-enoyl-CoA + NADPH + H(+) = a 2,3-saturated acyl-CoA + NADP(+)</text>
        <dbReference type="Rhea" id="RHEA:33763"/>
        <dbReference type="ChEBI" id="CHEBI:15378"/>
        <dbReference type="ChEBI" id="CHEBI:57783"/>
        <dbReference type="ChEBI" id="CHEBI:58349"/>
        <dbReference type="ChEBI" id="CHEBI:58856"/>
        <dbReference type="ChEBI" id="CHEBI:65111"/>
        <dbReference type="EC" id="1.3.1.38"/>
    </reaction>
    <physiologicalReaction direction="left-to-right" evidence="18">
        <dbReference type="Rhea" id="RHEA:33764"/>
    </physiologicalReaction>
</comment>
<comment type="catalytic activity">
    <reaction evidence="20">
        <text>(2E)-octenoyl-CoA + NADPH + H(+) = octanoyl-CoA + NADP(+)</text>
        <dbReference type="Rhea" id="RHEA:44952"/>
        <dbReference type="ChEBI" id="CHEBI:15378"/>
        <dbReference type="ChEBI" id="CHEBI:57386"/>
        <dbReference type="ChEBI" id="CHEBI:57783"/>
        <dbReference type="ChEBI" id="CHEBI:58349"/>
        <dbReference type="ChEBI" id="CHEBI:62242"/>
    </reaction>
    <physiologicalReaction direction="left-to-right" evidence="20">
        <dbReference type="Rhea" id="RHEA:44953"/>
    </physiologicalReaction>
</comment>
<evidence type="ECO:0000256" key="19">
    <source>
        <dbReference type="ARBA" id="ARBA00049386"/>
    </source>
</evidence>
<evidence type="ECO:0000256" key="14">
    <source>
        <dbReference type="ARBA" id="ARBA00041063"/>
    </source>
</evidence>
<keyword evidence="6" id="KW-0521">NADP</keyword>
<comment type="function">
    <text evidence="11">Participates in chain elongation of fatty acids. Catalyzes the reduction of trans-2-enoyl-CoAs of varying chain lengths from 6:1 to 16:1, having maximum activity with 10:1 CoA. Has no 2,4-dienoyl-CoA reductase activity.</text>
</comment>
<evidence type="ECO:0000256" key="2">
    <source>
        <dbReference type="ARBA" id="ARBA00005189"/>
    </source>
</evidence>
<evidence type="ECO:0000256" key="6">
    <source>
        <dbReference type="ARBA" id="ARBA00022857"/>
    </source>
</evidence>
<proteinExistence type="predicted"/>
<evidence type="ECO:0000313" key="22">
    <source>
        <dbReference type="Proteomes" id="UP001500305"/>
    </source>
</evidence>
<keyword evidence="4" id="KW-0597">Phosphoprotein</keyword>
<keyword evidence="9" id="KW-0576">Peroxisome</keyword>
<evidence type="ECO:0000256" key="1">
    <source>
        <dbReference type="ARBA" id="ARBA00004275"/>
    </source>
</evidence>
<evidence type="ECO:0000256" key="3">
    <source>
        <dbReference type="ARBA" id="ARBA00022516"/>
    </source>
</evidence>
<sequence>MYERATGTDAVRAAVNAVLPLGRPGTPEEIAAAVQYLGSGKASYITGQTLTIDGGLMSGWPLFPDA</sequence>
<keyword evidence="5" id="KW-0276">Fatty acid metabolism</keyword>
<organism evidence="21 22">
    <name type="scientific">Kitasatospora cystarginea</name>
    <dbReference type="NCBI Taxonomy" id="58350"/>
    <lineage>
        <taxon>Bacteria</taxon>
        <taxon>Bacillati</taxon>
        <taxon>Actinomycetota</taxon>
        <taxon>Actinomycetes</taxon>
        <taxon>Kitasatosporales</taxon>
        <taxon>Streptomycetaceae</taxon>
        <taxon>Kitasatospora</taxon>
    </lineage>
</organism>
<evidence type="ECO:0000256" key="7">
    <source>
        <dbReference type="ARBA" id="ARBA00023002"/>
    </source>
</evidence>
<evidence type="ECO:0000256" key="20">
    <source>
        <dbReference type="ARBA" id="ARBA00049559"/>
    </source>
</evidence>
<dbReference type="InterPro" id="IPR002347">
    <property type="entry name" value="SDR_fam"/>
</dbReference>
<name>A0ABN3DYD2_9ACTN</name>
<evidence type="ECO:0000256" key="13">
    <source>
        <dbReference type="ARBA" id="ARBA00038849"/>
    </source>
</evidence>
<dbReference type="Gene3D" id="3.40.50.720">
    <property type="entry name" value="NAD(P)-binding Rossmann-like Domain"/>
    <property type="match status" value="1"/>
</dbReference>
<dbReference type="PANTHER" id="PTHR24317">
    <property type="entry name" value="PEROXISOMAL TRANS-2-ENOYL-COA REDUCTASE"/>
    <property type="match status" value="1"/>
</dbReference>
<comment type="pathway">
    <text evidence="2">Lipid metabolism.</text>
</comment>
<keyword evidence="7" id="KW-0560">Oxidoreductase</keyword>
<evidence type="ECO:0000256" key="18">
    <source>
        <dbReference type="ARBA" id="ARBA00049251"/>
    </source>
</evidence>
<evidence type="ECO:0000256" key="12">
    <source>
        <dbReference type="ARBA" id="ARBA00038622"/>
    </source>
</evidence>
<dbReference type="SUPFAM" id="SSF51735">
    <property type="entry name" value="NAD(P)-binding Rossmann-fold domains"/>
    <property type="match status" value="1"/>
</dbReference>